<evidence type="ECO:0000256" key="4">
    <source>
        <dbReference type="ARBA" id="ARBA00022660"/>
    </source>
</evidence>
<feature type="transmembrane region" description="Helical" evidence="13">
    <location>
        <begin position="12"/>
        <end position="30"/>
    </location>
</feature>
<feature type="domain" description="MADF" evidence="14">
    <location>
        <begin position="444"/>
        <end position="514"/>
    </location>
</feature>
<evidence type="ECO:0000256" key="2">
    <source>
        <dbReference type="ARBA" id="ARBA00007856"/>
    </source>
</evidence>
<dbReference type="GO" id="GO:0045275">
    <property type="term" value="C:respiratory chain complex III"/>
    <property type="evidence" value="ECO:0007669"/>
    <property type="project" value="InterPro"/>
</dbReference>
<evidence type="ECO:0000256" key="5">
    <source>
        <dbReference type="ARBA" id="ARBA00022692"/>
    </source>
</evidence>
<evidence type="ECO:0000256" key="11">
    <source>
        <dbReference type="ARBA" id="ARBA00068509"/>
    </source>
</evidence>
<dbReference type="EMBL" id="OE003364">
    <property type="protein sequence ID" value="CAD7460066.1"/>
    <property type="molecule type" value="Genomic_DNA"/>
</dbReference>
<evidence type="ECO:0000256" key="9">
    <source>
        <dbReference type="ARBA" id="ARBA00023128"/>
    </source>
</evidence>
<reference evidence="15" key="1">
    <citation type="submission" date="2020-11" db="EMBL/GenBank/DDBJ databases">
        <authorList>
            <person name="Tran Van P."/>
        </authorList>
    </citation>
    <scope>NUCLEOTIDE SEQUENCE</scope>
</reference>
<sequence>MARLSSIVYNALFKRTSTFAATIIVGAFFFERSFELGSNYIYDTINKGGSYGQGKSWKLKKNQENDKSCHISVSSEIVKLQKEGVAKIHPIEIITSISPSSAVELNTTSALANYATEAGLSHDERHIGHIKQPEIILFFVVIGADNVILLHKRTKSNSQNPTGHYYELVALPQVTHREPVHRLIRDKFQLLAQLARHCQKLTFDVRQSLRKDTPPFLMGQHGAGGVPDAQDCTLPKNSHYRDAFVPRLYTLVLREDVAWVADRERWTNLSTTTTPVANGLYFHQVERGKGNTRNNARKMCGNFPPVFPRGLIPKTKHKPRIAAGDWKPCGLSSTKIIDEGFDLLDNGSLVLDVEDTSGEKTKNLVYPPSSFCSDSVYLVYCLPLRPSAHGATSNRHLGDVMWRASHFERNSMGCRIRRYLLETGSQLVFLQCLFITSEQELNVKFVGKVEKHPILYHFKLSGYAWKDLTGKTWFEVGKEVNLSASEYKDKWTNLRSVFVQNLKPIPSGPGSKRR</sequence>
<evidence type="ECO:0000256" key="8">
    <source>
        <dbReference type="ARBA" id="ARBA00022989"/>
    </source>
</evidence>
<dbReference type="Gene3D" id="1.20.5.260">
    <property type="entry name" value="Cytochrome b-c1 complex subunit 9"/>
    <property type="match status" value="1"/>
</dbReference>
<evidence type="ECO:0000259" key="14">
    <source>
        <dbReference type="PROSITE" id="PS51029"/>
    </source>
</evidence>
<dbReference type="GO" id="GO:0005743">
    <property type="term" value="C:mitochondrial inner membrane"/>
    <property type="evidence" value="ECO:0007669"/>
    <property type="project" value="UniProtKB-SubCell"/>
</dbReference>
<evidence type="ECO:0000256" key="10">
    <source>
        <dbReference type="ARBA" id="ARBA00023136"/>
    </source>
</evidence>
<evidence type="ECO:0000256" key="6">
    <source>
        <dbReference type="ARBA" id="ARBA00022792"/>
    </source>
</evidence>
<dbReference type="InterPro" id="IPR008027">
    <property type="entry name" value="QCR9"/>
</dbReference>
<dbReference type="InterPro" id="IPR036656">
    <property type="entry name" value="QCR9_sf"/>
</dbReference>
<comment type="subcellular location">
    <subcellularLocation>
        <location evidence="1">Mitochondrion inner membrane</location>
        <topology evidence="1">Single-pass membrane protein</topology>
    </subcellularLocation>
</comment>
<keyword evidence="7" id="KW-0249">Electron transport</keyword>
<evidence type="ECO:0000256" key="13">
    <source>
        <dbReference type="SAM" id="Phobius"/>
    </source>
</evidence>
<evidence type="ECO:0000256" key="3">
    <source>
        <dbReference type="ARBA" id="ARBA00022448"/>
    </source>
</evidence>
<name>A0A7R9IKU8_9NEOP</name>
<accession>A0A7R9IKU8</accession>
<dbReference type="FunFam" id="1.20.5.260:FF:000001">
    <property type="entry name" value="Cytochrome b-c1 complex subunit 9"/>
    <property type="match status" value="1"/>
</dbReference>
<keyword evidence="3" id="KW-0813">Transport</keyword>
<dbReference type="SUPFAM" id="SSF81514">
    <property type="entry name" value="Subunit X (non-heme 7 kDa protein) of cytochrome bc1 complex (Ubiquinol-cytochrome c reductase)"/>
    <property type="match status" value="1"/>
</dbReference>
<dbReference type="InterPro" id="IPR006578">
    <property type="entry name" value="MADF-dom"/>
</dbReference>
<keyword evidence="6" id="KW-0999">Mitochondrion inner membrane</keyword>
<dbReference type="AlphaFoldDB" id="A0A7R9IKU8"/>
<proteinExistence type="inferred from homology"/>
<evidence type="ECO:0000313" key="15">
    <source>
        <dbReference type="EMBL" id="CAD7460066.1"/>
    </source>
</evidence>
<dbReference type="GO" id="GO:0006122">
    <property type="term" value="P:mitochondrial electron transport, ubiquinol to cytochrome c"/>
    <property type="evidence" value="ECO:0007669"/>
    <property type="project" value="InterPro"/>
</dbReference>
<gene>
    <name evidence="15" type="ORF">TTEB3V08_LOCUS8011</name>
</gene>
<dbReference type="PROSITE" id="PS51029">
    <property type="entry name" value="MADF"/>
    <property type="match status" value="1"/>
</dbReference>
<dbReference type="Pfam" id="PF05365">
    <property type="entry name" value="UCR_UQCRX_QCR9"/>
    <property type="match status" value="1"/>
</dbReference>
<dbReference type="Pfam" id="PF10545">
    <property type="entry name" value="MADF_DNA_bdg"/>
    <property type="match status" value="1"/>
</dbReference>
<comment type="similarity">
    <text evidence="2">Belongs to the UQCR10/QCR9 family.</text>
</comment>
<evidence type="ECO:0000256" key="12">
    <source>
        <dbReference type="ARBA" id="ARBA00076299"/>
    </source>
</evidence>
<dbReference type="PANTHER" id="PTHR12980">
    <property type="entry name" value="UBIQUINOL-CYTOCHROME C REDUCTASE COMPLEX, SUBUNIT X"/>
    <property type="match status" value="1"/>
</dbReference>
<dbReference type="PANTHER" id="PTHR12980:SF0">
    <property type="entry name" value="CYTOCHROME B-C1 COMPLEX SUBUNIT 9"/>
    <property type="match status" value="1"/>
</dbReference>
<keyword evidence="8 13" id="KW-1133">Transmembrane helix</keyword>
<evidence type="ECO:0000256" key="7">
    <source>
        <dbReference type="ARBA" id="ARBA00022982"/>
    </source>
</evidence>
<keyword evidence="10 13" id="KW-0472">Membrane</keyword>
<keyword evidence="4" id="KW-0679">Respiratory chain</keyword>
<organism evidence="15">
    <name type="scientific">Timema tahoe</name>
    <dbReference type="NCBI Taxonomy" id="61484"/>
    <lineage>
        <taxon>Eukaryota</taxon>
        <taxon>Metazoa</taxon>
        <taxon>Ecdysozoa</taxon>
        <taxon>Arthropoda</taxon>
        <taxon>Hexapoda</taxon>
        <taxon>Insecta</taxon>
        <taxon>Pterygota</taxon>
        <taxon>Neoptera</taxon>
        <taxon>Polyneoptera</taxon>
        <taxon>Phasmatodea</taxon>
        <taxon>Timematodea</taxon>
        <taxon>Timematoidea</taxon>
        <taxon>Timematidae</taxon>
        <taxon>Timema</taxon>
    </lineage>
</organism>
<protein>
    <recommendedName>
        <fullName evidence="11">Cytochrome b-c1 complex subunit 9</fullName>
    </recommendedName>
    <alternativeName>
        <fullName evidence="12">Complex III subunit X</fullName>
    </alternativeName>
</protein>
<keyword evidence="5 13" id="KW-0812">Transmembrane</keyword>
<keyword evidence="9" id="KW-0496">Mitochondrion</keyword>
<evidence type="ECO:0000256" key="1">
    <source>
        <dbReference type="ARBA" id="ARBA00004434"/>
    </source>
</evidence>